<comment type="caution">
    <text evidence="3">The sequence shown here is derived from an EMBL/GenBank/DDBJ whole genome shotgun (WGS) entry which is preliminary data.</text>
</comment>
<evidence type="ECO:0000256" key="1">
    <source>
        <dbReference type="ARBA" id="ARBA00009820"/>
    </source>
</evidence>
<proteinExistence type="inferred from homology"/>
<organism evidence="3 4">
    <name type="scientific">Kribbella amoyensis</name>
    <dbReference type="NCBI Taxonomy" id="996641"/>
    <lineage>
        <taxon>Bacteria</taxon>
        <taxon>Bacillati</taxon>
        <taxon>Actinomycetota</taxon>
        <taxon>Actinomycetes</taxon>
        <taxon>Propionibacteriales</taxon>
        <taxon>Kribbellaceae</taxon>
        <taxon>Kribbella</taxon>
    </lineage>
</organism>
<dbReference type="Gene3D" id="2.120.10.30">
    <property type="entry name" value="TolB, C-terminal domain"/>
    <property type="match status" value="1"/>
</dbReference>
<gene>
    <name evidence="3" type="ORF">FB561_4247</name>
</gene>
<dbReference type="Proteomes" id="UP000318380">
    <property type="component" value="Unassembled WGS sequence"/>
</dbReference>
<protein>
    <submittedName>
        <fullName evidence="3">WD40 repeat protein</fullName>
    </submittedName>
</protein>
<dbReference type="EMBL" id="VIVK01000001">
    <property type="protein sequence ID" value="TWD83092.1"/>
    <property type="molecule type" value="Genomic_DNA"/>
</dbReference>
<dbReference type="Pfam" id="PF07676">
    <property type="entry name" value="PD40"/>
    <property type="match status" value="3"/>
</dbReference>
<feature type="signal peptide" evidence="2">
    <location>
        <begin position="1"/>
        <end position="25"/>
    </location>
</feature>
<dbReference type="AlphaFoldDB" id="A0A561BWG5"/>
<keyword evidence="4" id="KW-1185">Reference proteome</keyword>
<reference evidence="3 4" key="1">
    <citation type="submission" date="2019-06" db="EMBL/GenBank/DDBJ databases">
        <title>Sequencing the genomes of 1000 actinobacteria strains.</title>
        <authorList>
            <person name="Klenk H.-P."/>
        </authorList>
    </citation>
    <scope>NUCLEOTIDE SEQUENCE [LARGE SCALE GENOMIC DNA]</scope>
    <source>
        <strain evidence="3 4">DSM 24683</strain>
    </source>
</reference>
<dbReference type="RefSeq" id="WP_145809175.1">
    <property type="nucleotide sequence ID" value="NZ_VIVK01000001.1"/>
</dbReference>
<dbReference type="PANTHER" id="PTHR36842">
    <property type="entry name" value="PROTEIN TOLB HOMOLOG"/>
    <property type="match status" value="1"/>
</dbReference>
<feature type="chain" id="PRO_5022188856" evidence="2">
    <location>
        <begin position="26"/>
        <end position="317"/>
    </location>
</feature>
<dbReference type="SUPFAM" id="SSF82171">
    <property type="entry name" value="DPP6 N-terminal domain-like"/>
    <property type="match status" value="1"/>
</dbReference>
<sequence>MRGRTRLTAALIAGLAIIGTAPATAATAALPKNGDVVFVSNGSLLAIQAGSTGTRTVLPSDGIRPKHSPDGRRLAFVRPEQNPGNPQQVDGIYLRTLATGAEQRIYQYPWTSNKHALAWSPDAGSLVVSDGAKLDRITLATGAVSTIWTAPAGTVVDAPAWSPDGSRIAFSTGNTIKLVHPDGSNLRTLTASPAGVLNNYPDWSPDSQKIAFVTNRYRGSYRSELVTLPRSGAGEPYRVSFRAYPNGIFFNGVAWSPDGLKIAAMQFNRDALPDEVDSDERFKVRAYLPDGSYSYTLVGPIVGDDGPEGLDWAPRVS</sequence>
<evidence type="ECO:0000256" key="2">
    <source>
        <dbReference type="SAM" id="SignalP"/>
    </source>
</evidence>
<keyword evidence="2" id="KW-0732">Signal</keyword>
<evidence type="ECO:0000313" key="4">
    <source>
        <dbReference type="Proteomes" id="UP000318380"/>
    </source>
</evidence>
<dbReference type="OrthoDB" id="9758793at2"/>
<dbReference type="PANTHER" id="PTHR36842:SF1">
    <property type="entry name" value="PROTEIN TOLB"/>
    <property type="match status" value="1"/>
</dbReference>
<accession>A0A561BWG5</accession>
<dbReference type="InterPro" id="IPR011659">
    <property type="entry name" value="WD40"/>
</dbReference>
<dbReference type="InterPro" id="IPR011042">
    <property type="entry name" value="6-blade_b-propeller_TolB-like"/>
</dbReference>
<name>A0A561BWG5_9ACTN</name>
<evidence type="ECO:0000313" key="3">
    <source>
        <dbReference type="EMBL" id="TWD83092.1"/>
    </source>
</evidence>
<comment type="similarity">
    <text evidence="1">Belongs to the TolB family.</text>
</comment>